<name>A0A9P8HN37_9HYPO</name>
<sequence>MPLDMISTHDKTLPDPADKWLPRRAGSTELCLDIAGPSSGHADADAAVGAAGCCLLLPATGPATAAGYCWWDAVKTTPEVGPGALAKTTMHLL</sequence>
<proteinExistence type="predicted"/>
<accession>A0A9P8HN37</accession>
<dbReference type="AlphaFoldDB" id="A0A9P8HN37"/>
<keyword evidence="2" id="KW-1185">Reference proteome</keyword>
<organism evidence="1 2">
    <name type="scientific">Trichoderma semiorbis</name>
    <dbReference type="NCBI Taxonomy" id="1491008"/>
    <lineage>
        <taxon>Eukaryota</taxon>
        <taxon>Fungi</taxon>
        <taxon>Dikarya</taxon>
        <taxon>Ascomycota</taxon>
        <taxon>Pezizomycotina</taxon>
        <taxon>Sordariomycetes</taxon>
        <taxon>Hypocreomycetidae</taxon>
        <taxon>Hypocreales</taxon>
        <taxon>Hypocreaceae</taxon>
        <taxon>Trichoderma</taxon>
    </lineage>
</organism>
<dbReference type="EMBL" id="JAIMJC010000005">
    <property type="protein sequence ID" value="KAH0524567.1"/>
    <property type="molecule type" value="Genomic_DNA"/>
</dbReference>
<dbReference type="Proteomes" id="UP000826573">
    <property type="component" value="Unassembled WGS sequence"/>
</dbReference>
<protein>
    <submittedName>
        <fullName evidence="1">Uncharacterized protein</fullName>
    </submittedName>
</protein>
<reference evidence="1 2" key="1">
    <citation type="submission" date="2021-08" db="EMBL/GenBank/DDBJ databases">
        <title>The highly contiguous genome resource for Trichoderma semiorbis FJ059, a fungal antagonistic to plant pathogens.</title>
        <authorList>
            <person name="Liu T."/>
        </authorList>
    </citation>
    <scope>NUCLEOTIDE SEQUENCE [LARGE SCALE GENOMIC DNA]</scope>
    <source>
        <strain evidence="1 2">FJ059</strain>
    </source>
</reference>
<gene>
    <name evidence="1" type="ORF">TsFJ059_007062</name>
</gene>
<evidence type="ECO:0000313" key="1">
    <source>
        <dbReference type="EMBL" id="KAH0524567.1"/>
    </source>
</evidence>
<comment type="caution">
    <text evidence="1">The sequence shown here is derived from an EMBL/GenBank/DDBJ whole genome shotgun (WGS) entry which is preliminary data.</text>
</comment>
<evidence type="ECO:0000313" key="2">
    <source>
        <dbReference type="Proteomes" id="UP000826573"/>
    </source>
</evidence>